<dbReference type="InterPro" id="IPR001251">
    <property type="entry name" value="CRAL-TRIO_dom"/>
</dbReference>
<feature type="domain" description="CRAL-TRIO" evidence="2">
    <location>
        <begin position="117"/>
        <end position="311"/>
    </location>
</feature>
<reference evidence="4 5" key="1">
    <citation type="submission" date="2016-02" db="EMBL/GenBank/DDBJ databases">
        <title>Biosynthesis of antibiotic leucinostatins and their inhibition on Phytophthora in bio-control Purpureocillium lilacinum.</title>
        <authorList>
            <person name="Wang G."/>
            <person name="Liu Z."/>
            <person name="Lin R."/>
            <person name="Li E."/>
            <person name="Mao Z."/>
            <person name="Ling J."/>
            <person name="Yin W."/>
            <person name="Xie B."/>
        </authorList>
    </citation>
    <scope>NUCLEOTIDE SEQUENCE [LARGE SCALE GENOMIC DNA]</scope>
    <source>
        <strain evidence="3">PLBJ-1</strain>
        <strain evidence="4">PLFJ-1</strain>
    </source>
</reference>
<gene>
    <name evidence="3" type="ORF">VFPBJ_01509</name>
    <name evidence="4" type="ORF">VFPFJ_01538</name>
</gene>
<dbReference type="InterPro" id="IPR011074">
    <property type="entry name" value="CRAL/TRIO_N_dom"/>
</dbReference>
<dbReference type="Gene3D" id="3.40.525.10">
    <property type="entry name" value="CRAL-TRIO lipid binding domain"/>
    <property type="match status" value="1"/>
</dbReference>
<dbReference type="CDD" id="cd00170">
    <property type="entry name" value="SEC14"/>
    <property type="match status" value="1"/>
</dbReference>
<dbReference type="Pfam" id="PF03765">
    <property type="entry name" value="CRAL_TRIO_N"/>
    <property type="match status" value="1"/>
</dbReference>
<comment type="caution">
    <text evidence="4">The sequence shown here is derived from an EMBL/GenBank/DDBJ whole genome shotgun (WGS) entry which is preliminary data.</text>
</comment>
<dbReference type="EMBL" id="LSBH01000001">
    <property type="protein sequence ID" value="OAQ87469.1"/>
    <property type="molecule type" value="Genomic_DNA"/>
</dbReference>
<dbReference type="Proteomes" id="UP000078240">
    <property type="component" value="Unassembled WGS sequence"/>
</dbReference>
<evidence type="ECO:0000259" key="2">
    <source>
        <dbReference type="PROSITE" id="PS50191"/>
    </source>
</evidence>
<accession>A0A179I0Y5</accession>
<organism evidence="4 5">
    <name type="scientific">Purpureocillium lilacinum</name>
    <name type="common">Paecilomyces lilacinus</name>
    <dbReference type="NCBI Taxonomy" id="33203"/>
    <lineage>
        <taxon>Eukaryota</taxon>
        <taxon>Fungi</taxon>
        <taxon>Dikarya</taxon>
        <taxon>Ascomycota</taxon>
        <taxon>Pezizomycotina</taxon>
        <taxon>Sordariomycetes</taxon>
        <taxon>Hypocreomycetidae</taxon>
        <taxon>Hypocreales</taxon>
        <taxon>Ophiocordycipitaceae</taxon>
        <taxon>Purpureocillium</taxon>
    </lineage>
</organism>
<dbReference type="OrthoDB" id="30289at2759"/>
<feature type="compositionally biased region" description="Low complexity" evidence="1">
    <location>
        <begin position="1"/>
        <end position="20"/>
    </location>
</feature>
<name>A0A179I0Y5_PURLI</name>
<feature type="region of interest" description="Disordered" evidence="1">
    <location>
        <begin position="1"/>
        <end position="27"/>
    </location>
</feature>
<dbReference type="PANTHER" id="PTHR45657:SF3">
    <property type="entry name" value="TRANSPORTER, PUTATIVE (AFU_ORTHOLOGUE AFUA_5G09260)-RELATED"/>
    <property type="match status" value="1"/>
</dbReference>
<evidence type="ECO:0000313" key="4">
    <source>
        <dbReference type="EMBL" id="OAQ95428.1"/>
    </source>
</evidence>
<evidence type="ECO:0000313" key="5">
    <source>
        <dbReference type="Proteomes" id="UP000078340"/>
    </source>
</evidence>
<dbReference type="Pfam" id="PF00650">
    <property type="entry name" value="CRAL_TRIO"/>
    <property type="match status" value="1"/>
</dbReference>
<proteinExistence type="predicted"/>
<dbReference type="SMART" id="SM00516">
    <property type="entry name" value="SEC14"/>
    <property type="match status" value="1"/>
</dbReference>
<protein>
    <submittedName>
        <fullName evidence="4">Phosphatidylinositol transporter</fullName>
    </submittedName>
</protein>
<dbReference type="OMA" id="DWRKAND"/>
<dbReference type="PROSITE" id="PS50191">
    <property type="entry name" value="CRAL_TRIO"/>
    <property type="match status" value="1"/>
</dbReference>
<dbReference type="Proteomes" id="UP000078340">
    <property type="component" value="Unassembled WGS sequence"/>
</dbReference>
<dbReference type="SUPFAM" id="SSF52087">
    <property type="entry name" value="CRAL/TRIO domain"/>
    <property type="match status" value="1"/>
</dbReference>
<dbReference type="PANTHER" id="PTHR45657">
    <property type="entry name" value="CRAL-TRIO DOMAIN-CONTAINING PROTEIN YKL091C-RELATED"/>
    <property type="match status" value="1"/>
</dbReference>
<dbReference type="Gene3D" id="1.10.8.20">
    <property type="entry name" value="N-terminal domain of phosphatidylinositol transfer protein sec14p"/>
    <property type="match status" value="1"/>
</dbReference>
<evidence type="ECO:0000313" key="3">
    <source>
        <dbReference type="EMBL" id="OAQ87469.1"/>
    </source>
</evidence>
<dbReference type="STRING" id="33203.A0A179I0Y5"/>
<dbReference type="InterPro" id="IPR036273">
    <property type="entry name" value="CRAL/TRIO_N_dom_sf"/>
</dbReference>
<dbReference type="SMART" id="SM01100">
    <property type="entry name" value="CRAL_TRIO_N"/>
    <property type="match status" value="1"/>
</dbReference>
<feature type="region of interest" description="Disordered" evidence="1">
    <location>
        <begin position="448"/>
        <end position="470"/>
    </location>
</feature>
<feature type="compositionally biased region" description="Low complexity" evidence="1">
    <location>
        <begin position="457"/>
        <end position="470"/>
    </location>
</feature>
<dbReference type="InterPro" id="IPR036865">
    <property type="entry name" value="CRAL-TRIO_dom_sf"/>
</dbReference>
<dbReference type="SUPFAM" id="SSF46938">
    <property type="entry name" value="CRAL/TRIO N-terminal domain"/>
    <property type="match status" value="1"/>
</dbReference>
<feature type="region of interest" description="Disordered" evidence="1">
    <location>
        <begin position="389"/>
        <end position="408"/>
    </location>
</feature>
<evidence type="ECO:0000256" key="1">
    <source>
        <dbReference type="SAM" id="MobiDB-lite"/>
    </source>
</evidence>
<dbReference type="AlphaFoldDB" id="A0A179I0Y5"/>
<dbReference type="InterPro" id="IPR051026">
    <property type="entry name" value="PI/PC_transfer"/>
</dbReference>
<dbReference type="KEGG" id="plj:28883671"/>
<sequence>MTADLAPPAAAASGTAGPATRVKSAASTVSQLKYPRGHLGYLSPHEDDALQQFKAVLEERGAYKPGPPASHDDPTLLRFLRARRWVVEEAYKQFKDTEDWRAANNIDTLYKTIELDAYEQSRRLYPQWTGRRDRRGIPLYVFEIKTLDSKTVAEYERLGAKSTFSDAQTDGKTPPGLLRLFALYENLTRFAQPFCTQLKDRESPDVPITMSTNIVDISGVGLKQFWNLKGHMQAASQLATAHYPETLDRIFIIGAPMFFSTVWGWIKRWFDPITVSKIFVLGAHEVRPTLEAFIEPANIPKKYGGELDYEFGQLGNPDPGWEGVVQWEEGFDRFPTGPLLWEDVDGGERLACVAYGTENGQPRRTRVCTVPKTWPEDEDVAAAAAPVPETNGETTTVEGGAATTNGVPATTTTTEVIEGTRTTDAPHTHDDGVQTDDSVTNGTAIETLKLDEKHPESSSPVASAVPATVA</sequence>
<dbReference type="EMBL" id="LSBI01000001">
    <property type="protein sequence ID" value="OAQ95428.1"/>
    <property type="molecule type" value="Genomic_DNA"/>
</dbReference>
<dbReference type="GeneID" id="28883671"/>